<evidence type="ECO:0000313" key="2">
    <source>
        <dbReference type="EMBL" id="AVZ31742.1"/>
    </source>
</evidence>
<dbReference type="GeneID" id="78019956"/>
<keyword evidence="1" id="KW-1133">Transmembrane helix</keyword>
<evidence type="ECO:0000313" key="3">
    <source>
        <dbReference type="Proteomes" id="UP000244056"/>
    </source>
</evidence>
<gene>
    <name evidence="2" type="ORF">BMF81_04764</name>
</gene>
<dbReference type="KEGG" id="nsp:BMF81_04764"/>
<dbReference type="Proteomes" id="UP000244056">
    <property type="component" value="Plasmid pUHCC0039a"/>
</dbReference>
<sequence length="367" mass="39012">MSLIAFSGGDLLTRASETAEEIATGFNELWNNTLSGGLYAALCTVGVLFAVATFVFFMVEWTKQMINAEEQRAIVDFIWVLIVVVLLANNGQLLGQGTLAVRNYLNNTNNFVLQYTAQNADLSEAFRKALENEAARSAIGAEIENCRSSSLTPEDAITCLQDARNRLSTEYPSYFSGTGPLASTIQRLETIIQAPIDAIDSGANPLQVIFSPFSAVIGNNIREVVTYILLGLNGAYQWGIELTMLVTALIGPLAVGGSLLPYGPKAIFAWLTGYFTVGMAKLSFNIIVGFAAQLMITSRADQPLFFLFVIGIIAPFLATGLAAGGGLAVLQQINKAAEIYGSMAINIASTVITKGAGAAAQKIKPGG</sequence>
<name>A0A2S0QBK3_NODSP</name>
<dbReference type="AlphaFoldDB" id="A0A2S0QBK3"/>
<feature type="transmembrane region" description="Helical" evidence="1">
    <location>
        <begin position="73"/>
        <end position="94"/>
    </location>
</feature>
<keyword evidence="1" id="KW-0812">Transmembrane</keyword>
<proteinExistence type="predicted"/>
<organism evidence="2 3">
    <name type="scientific">Nodularia spumigena UHCC 0039</name>
    <dbReference type="NCBI Taxonomy" id="1914872"/>
    <lineage>
        <taxon>Bacteria</taxon>
        <taxon>Bacillati</taxon>
        <taxon>Cyanobacteriota</taxon>
        <taxon>Cyanophyceae</taxon>
        <taxon>Nostocales</taxon>
        <taxon>Nodulariaceae</taxon>
        <taxon>Nodularia</taxon>
    </lineage>
</organism>
<evidence type="ECO:0000256" key="1">
    <source>
        <dbReference type="SAM" id="Phobius"/>
    </source>
</evidence>
<feature type="transmembrane region" description="Helical" evidence="1">
    <location>
        <begin position="267"/>
        <end position="292"/>
    </location>
</feature>
<protein>
    <recommendedName>
        <fullName evidence="4">NAD/NADP transhydrogenase beta subunit</fullName>
    </recommendedName>
</protein>
<keyword evidence="2" id="KW-0614">Plasmid</keyword>
<dbReference type="EMBL" id="CP020115">
    <property type="protein sequence ID" value="AVZ31742.1"/>
    <property type="molecule type" value="Genomic_DNA"/>
</dbReference>
<reference evidence="2 3" key="1">
    <citation type="submission" date="2017-03" db="EMBL/GenBank/DDBJ databases">
        <title>Comparative genomics of the toxic Baltic Sea cyanobacteria Nodularia spumigena UHCC 0039 and its response on varying salinity.</title>
        <authorList>
            <person name="Teikari J.E."/>
        </authorList>
    </citation>
    <scope>NUCLEOTIDE SEQUENCE [LARGE SCALE GENOMIC DNA]</scope>
    <source>
        <strain evidence="2 3">UHCC 0039</strain>
        <plasmid evidence="3">puhcc0039a</plasmid>
    </source>
</reference>
<dbReference type="RefSeq" id="WP_107807091.1">
    <property type="nucleotide sequence ID" value="NZ_CAWNZE010000002.1"/>
</dbReference>
<evidence type="ECO:0008006" key="4">
    <source>
        <dbReference type="Google" id="ProtNLM"/>
    </source>
</evidence>
<feature type="transmembrane region" description="Helical" evidence="1">
    <location>
        <begin position="38"/>
        <end position="61"/>
    </location>
</feature>
<keyword evidence="1" id="KW-0472">Membrane</keyword>
<feature type="transmembrane region" description="Helical" evidence="1">
    <location>
        <begin position="235"/>
        <end position="255"/>
    </location>
</feature>
<accession>A0A2S0QBK3</accession>
<feature type="transmembrane region" description="Helical" evidence="1">
    <location>
        <begin position="304"/>
        <end position="330"/>
    </location>
</feature>
<geneLocation type="plasmid" evidence="3">
    <name>puhcc0039a</name>
</geneLocation>